<keyword evidence="1" id="KW-0812">Transmembrane</keyword>
<evidence type="ECO:0000313" key="3">
    <source>
        <dbReference type="Proteomes" id="UP000286806"/>
    </source>
</evidence>
<dbReference type="AlphaFoldDB" id="A0A401JCX6"/>
<proteinExistence type="predicted"/>
<accession>A0A401JCX6</accession>
<dbReference type="OrthoDB" id="8532329at2"/>
<dbReference type="RefSeq" id="WP_124704254.1">
    <property type="nucleotide sequence ID" value="NZ_BGOW01000010.1"/>
</dbReference>
<dbReference type="Proteomes" id="UP000286806">
    <property type="component" value="Unassembled WGS sequence"/>
</dbReference>
<comment type="caution">
    <text evidence="2">The sequence shown here is derived from an EMBL/GenBank/DDBJ whole genome shotgun (WGS) entry which is preliminary data.</text>
</comment>
<organism evidence="2 3">
    <name type="scientific">Sulfuriferula multivorans</name>
    <dbReference type="NCBI Taxonomy" id="1559896"/>
    <lineage>
        <taxon>Bacteria</taxon>
        <taxon>Pseudomonadati</taxon>
        <taxon>Pseudomonadota</taxon>
        <taxon>Betaproteobacteria</taxon>
        <taxon>Nitrosomonadales</taxon>
        <taxon>Sulfuricellaceae</taxon>
        <taxon>Sulfuriferula</taxon>
    </lineage>
</organism>
<keyword evidence="3" id="KW-1185">Reference proteome</keyword>
<gene>
    <name evidence="2" type="ORF">SFMTTN_1244</name>
</gene>
<keyword evidence="1" id="KW-1133">Transmembrane helix</keyword>
<evidence type="ECO:0000256" key="1">
    <source>
        <dbReference type="SAM" id="Phobius"/>
    </source>
</evidence>
<name>A0A401JCX6_9PROT</name>
<sequence>MRTPPSLPRQQRGALLILLVIALGVLAITLFVGMLSSSAIQNERDKKTAAALAEAKTALIGWSASRSSNTSNYTPGQLPCPEDLSLIGSPNEGTAASSCTLPAIGRLPWKTLKVGDIRDGYDEKLWYVISNGFRVPPINSGVSQAQLTVDGVPNSAVAIIFSPGPPLSGQVRPIPTATSPPLISNYLEGSNNDGDNQFVTQGPAGTFNDKLLAVTHHDLFSVVERRIANTIIGTTSTPIMGLRYYYANNLPSPAYPSSPLDYDQLNFDTYTKNMLINNRWDTVVSYTTPNSNLAQLVLPLYCTASTASGQTGIITCL</sequence>
<reference evidence="2 3" key="1">
    <citation type="journal article" date="2019" name="Front. Microbiol.">
        <title>Genomes of Neutrophilic Sulfur-Oxidizing Chemolithoautotrophs Representing 9 Proteobacterial Species From 8 Genera.</title>
        <authorList>
            <person name="Watanabe T."/>
            <person name="Kojima H."/>
            <person name="Umezawa K."/>
            <person name="Hori C."/>
            <person name="Takasuka T.E."/>
            <person name="Kato Y."/>
            <person name="Fukui M."/>
        </authorList>
    </citation>
    <scope>NUCLEOTIDE SEQUENCE [LARGE SCALE GENOMIC DNA]</scope>
    <source>
        <strain evidence="2 3">TTN</strain>
    </source>
</reference>
<evidence type="ECO:0000313" key="2">
    <source>
        <dbReference type="EMBL" id="GBL45437.1"/>
    </source>
</evidence>
<protein>
    <submittedName>
        <fullName evidence="2">Uncharacterized protein</fullName>
    </submittedName>
</protein>
<keyword evidence="1" id="KW-0472">Membrane</keyword>
<feature type="transmembrane region" description="Helical" evidence="1">
    <location>
        <begin position="12"/>
        <end position="35"/>
    </location>
</feature>
<dbReference type="EMBL" id="BGOW01000010">
    <property type="protein sequence ID" value="GBL45437.1"/>
    <property type="molecule type" value="Genomic_DNA"/>
</dbReference>